<organism evidence="2 3">
    <name type="scientific">Rhodoplanes elegans</name>
    <dbReference type="NCBI Taxonomy" id="29408"/>
    <lineage>
        <taxon>Bacteria</taxon>
        <taxon>Pseudomonadati</taxon>
        <taxon>Pseudomonadota</taxon>
        <taxon>Alphaproteobacteria</taxon>
        <taxon>Hyphomicrobiales</taxon>
        <taxon>Nitrobacteraceae</taxon>
        <taxon>Rhodoplanes</taxon>
    </lineage>
</organism>
<evidence type="ECO:0000256" key="1">
    <source>
        <dbReference type="SAM" id="MobiDB-lite"/>
    </source>
</evidence>
<dbReference type="Proteomes" id="UP000248863">
    <property type="component" value="Unassembled WGS sequence"/>
</dbReference>
<evidence type="ECO:0000313" key="2">
    <source>
        <dbReference type="EMBL" id="RAI26968.1"/>
    </source>
</evidence>
<evidence type="ECO:0008006" key="4">
    <source>
        <dbReference type="Google" id="ProtNLM"/>
    </source>
</evidence>
<dbReference type="OrthoDB" id="7471221at2"/>
<dbReference type="RefSeq" id="WP_146619004.1">
    <property type="nucleotide sequence ID" value="NZ_NPEU01000887.1"/>
</dbReference>
<dbReference type="InterPro" id="IPR022062">
    <property type="entry name" value="DUF3618"/>
</dbReference>
<gene>
    <name evidence="2" type="ORF">CH338_30395</name>
</gene>
<sequence length="151" mass="15550">MPTAREIETEAERQRAQLSDTLEALRDRMTPGEIVDQAMEFARGHGGGEFVQNLGRQVRASPLPVALVATGLAWLMFAPRRAPAPSIVPEPSPYPGPTTRTASQYDGAGTARHAADTASSAAQAAAGKARGAYSSMASGASGAATSARDAA</sequence>
<dbReference type="Pfam" id="PF12277">
    <property type="entry name" value="DUF3618"/>
    <property type="match status" value="1"/>
</dbReference>
<reference evidence="2 3" key="1">
    <citation type="submission" date="2017-07" db="EMBL/GenBank/DDBJ databases">
        <title>Draft Genome Sequences of Select Purple Nonsulfur Bacteria.</title>
        <authorList>
            <person name="Lasarre B."/>
            <person name="Mckinlay J.B."/>
        </authorList>
    </citation>
    <scope>NUCLEOTIDE SEQUENCE [LARGE SCALE GENOMIC DNA]</scope>
    <source>
        <strain evidence="2 3">DSM 11907</strain>
    </source>
</reference>
<evidence type="ECO:0000313" key="3">
    <source>
        <dbReference type="Proteomes" id="UP000248863"/>
    </source>
</evidence>
<protein>
    <recommendedName>
        <fullName evidence="4">DUF3618 domain-containing protein</fullName>
    </recommendedName>
</protein>
<comment type="caution">
    <text evidence="2">The sequence shown here is derived from an EMBL/GenBank/DDBJ whole genome shotgun (WGS) entry which is preliminary data.</text>
</comment>
<keyword evidence="3" id="KW-1185">Reference proteome</keyword>
<proteinExistence type="predicted"/>
<name>A0A327JUS4_9BRAD</name>
<dbReference type="EMBL" id="NPEU01000887">
    <property type="protein sequence ID" value="RAI26968.1"/>
    <property type="molecule type" value="Genomic_DNA"/>
</dbReference>
<feature type="region of interest" description="Disordered" evidence="1">
    <location>
        <begin position="83"/>
        <end position="116"/>
    </location>
</feature>
<feature type="non-terminal residue" evidence="2">
    <location>
        <position position="151"/>
    </location>
</feature>
<dbReference type="AlphaFoldDB" id="A0A327JUS4"/>
<feature type="compositionally biased region" description="Pro residues" evidence="1">
    <location>
        <begin position="86"/>
        <end position="96"/>
    </location>
</feature>
<accession>A0A327JUS4</accession>